<feature type="transmembrane region" description="Helical" evidence="10">
    <location>
        <begin position="351"/>
        <end position="373"/>
    </location>
</feature>
<organism evidence="11 12">
    <name type="scientific">Devosia rhodophyticola</name>
    <dbReference type="NCBI Taxonomy" id="3026423"/>
    <lineage>
        <taxon>Bacteria</taxon>
        <taxon>Pseudomonadati</taxon>
        <taxon>Pseudomonadota</taxon>
        <taxon>Alphaproteobacteria</taxon>
        <taxon>Hyphomicrobiales</taxon>
        <taxon>Devosiaceae</taxon>
        <taxon>Devosia</taxon>
    </lineage>
</organism>
<dbReference type="PANTHER" id="PTHR43427">
    <property type="entry name" value="CHLORIDE CHANNEL PROTEIN CLC-E"/>
    <property type="match status" value="1"/>
</dbReference>
<evidence type="ECO:0000256" key="1">
    <source>
        <dbReference type="ARBA" id="ARBA00004141"/>
    </source>
</evidence>
<evidence type="ECO:0000256" key="4">
    <source>
        <dbReference type="ARBA" id="ARBA00022989"/>
    </source>
</evidence>
<feature type="transmembrane region" description="Helical" evidence="10">
    <location>
        <begin position="205"/>
        <end position="229"/>
    </location>
</feature>
<evidence type="ECO:0000256" key="7">
    <source>
        <dbReference type="ARBA" id="ARBA00023173"/>
    </source>
</evidence>
<feature type="transmembrane region" description="Helical" evidence="10">
    <location>
        <begin position="63"/>
        <end position="91"/>
    </location>
</feature>
<name>A0ABY7YVQ4_9HYPH</name>
<keyword evidence="3 10" id="KW-0812">Transmembrane</keyword>
<feature type="transmembrane region" description="Helical" evidence="10">
    <location>
        <begin position="278"/>
        <end position="299"/>
    </location>
</feature>
<dbReference type="PANTHER" id="PTHR43427:SF6">
    <property type="entry name" value="CHLORIDE CHANNEL PROTEIN CLC-E"/>
    <property type="match status" value="1"/>
</dbReference>
<gene>
    <name evidence="11" type="ORF">PSQ90_12925</name>
</gene>
<evidence type="ECO:0000256" key="3">
    <source>
        <dbReference type="ARBA" id="ARBA00022692"/>
    </source>
</evidence>
<evidence type="ECO:0000256" key="9">
    <source>
        <dbReference type="ARBA" id="ARBA00023303"/>
    </source>
</evidence>
<proteinExistence type="predicted"/>
<keyword evidence="8" id="KW-0868">Chloride</keyword>
<dbReference type="SUPFAM" id="SSF54631">
    <property type="entry name" value="CBS-domain pair"/>
    <property type="match status" value="1"/>
</dbReference>
<keyword evidence="4 10" id="KW-1133">Transmembrane helix</keyword>
<feature type="transmembrane region" description="Helical" evidence="10">
    <location>
        <begin position="413"/>
        <end position="434"/>
    </location>
</feature>
<dbReference type="InterPro" id="IPR046342">
    <property type="entry name" value="CBS_dom_sf"/>
</dbReference>
<dbReference type="Proteomes" id="UP001222118">
    <property type="component" value="Chromosome"/>
</dbReference>
<dbReference type="InterPro" id="IPR050368">
    <property type="entry name" value="ClC-type_chloride_channel"/>
</dbReference>
<dbReference type="Gene3D" id="3.10.580.10">
    <property type="entry name" value="CBS-domain"/>
    <property type="match status" value="1"/>
</dbReference>
<dbReference type="Pfam" id="PF00654">
    <property type="entry name" value="Voltage_CLC"/>
    <property type="match status" value="1"/>
</dbReference>
<comment type="subcellular location">
    <subcellularLocation>
        <location evidence="1">Membrane</location>
        <topology evidence="1">Multi-pass membrane protein</topology>
    </subcellularLocation>
</comment>
<feature type="transmembrane region" description="Helical" evidence="10">
    <location>
        <begin position="111"/>
        <end position="131"/>
    </location>
</feature>
<reference evidence="11 12" key="1">
    <citation type="submission" date="2023-02" db="EMBL/GenBank/DDBJ databases">
        <title>Devosia chondri sp. nov., isolated from the phycosphere of marine algae.</title>
        <authorList>
            <person name="Kim J.M."/>
            <person name="Lee J.K."/>
            <person name="Choi B.J."/>
            <person name="Bayburt H."/>
            <person name="Jeon C.O."/>
        </authorList>
    </citation>
    <scope>NUCLEOTIDE SEQUENCE [LARGE SCALE GENOMIC DNA]</scope>
    <source>
        <strain evidence="11 12">G2-5</strain>
    </source>
</reference>
<keyword evidence="5" id="KW-0406">Ion transport</keyword>
<dbReference type="InterPro" id="IPR001807">
    <property type="entry name" value="ClC"/>
</dbReference>
<dbReference type="InterPro" id="IPR014743">
    <property type="entry name" value="Cl-channel_core"/>
</dbReference>
<sequence length="626" mass="66545">MSGPDIHADIIEDAGAKGAAKEEKETRLMRMGRRWGEWHRKIVGHSHIGFGARIRMLVRQREIWLVLLAVVVGCVAGLVVVALHEIAYLIQTLLYTLPPEQRLSGLGGIDFGQAFIPAAGGILLGIIALLLRNRKSRYVDLVEGNALHGGRLSMVDSLIITGQTIVSNGFGASVGLEAAYTQMGGGIASKLGDLFQLRRVDLRRLVGCGAAGAIAAAFGAPLTGAFYAFELIIGTYTIGTLAPVMAASIAAVLVSGLFGHGAPIVSISQAVAINFPQIAVILLFGLIAGGLGIVLMRLVTWVEAGFKKLNIPTYLRPAAGGLLLGGMALISPKVLSSGHAALQQAFESNPLPIWIAAFVVILKITASAVSLGSGFRGGLFFASLFLGAMVGQILFAVVDFIDPSIFVDDSVPMLVGMAGLAAAIVGGPLTMAFLTLETSGSLPLTVAVLASAVASSMLVRETFGYSFTTWRFHLRGETIRSAHDVGLLRNLTVGKMMRRDLKSIPLGRPIREFRRLYPLGSAQRVIVLNEQEKYAGLIYVSEAYADGVDDETAPIDGLMRFANNVLHPAMGANDAARIFDEAKAEALAVVTDLADRTVIGTLTEAHLLRRYSEELEKVRVDLSGQR</sequence>
<evidence type="ECO:0000256" key="8">
    <source>
        <dbReference type="ARBA" id="ARBA00023214"/>
    </source>
</evidence>
<feature type="transmembrane region" description="Helical" evidence="10">
    <location>
        <begin position="440"/>
        <end position="459"/>
    </location>
</feature>
<keyword evidence="6 10" id="KW-0472">Membrane</keyword>
<accession>A0ABY7YVQ4</accession>
<feature type="transmembrane region" description="Helical" evidence="10">
    <location>
        <begin position="379"/>
        <end position="401"/>
    </location>
</feature>
<keyword evidence="2" id="KW-0813">Transport</keyword>
<keyword evidence="12" id="KW-1185">Reference proteome</keyword>
<evidence type="ECO:0000256" key="5">
    <source>
        <dbReference type="ARBA" id="ARBA00023065"/>
    </source>
</evidence>
<evidence type="ECO:0000256" key="2">
    <source>
        <dbReference type="ARBA" id="ARBA00022448"/>
    </source>
</evidence>
<evidence type="ECO:0000256" key="10">
    <source>
        <dbReference type="SAM" id="Phobius"/>
    </source>
</evidence>
<dbReference type="CDD" id="cd00400">
    <property type="entry name" value="Voltage_gated_ClC"/>
    <property type="match status" value="1"/>
</dbReference>
<keyword evidence="7" id="KW-0869">Chloride channel</keyword>
<dbReference type="EMBL" id="CP118247">
    <property type="protein sequence ID" value="WDR05188.1"/>
    <property type="molecule type" value="Genomic_DNA"/>
</dbReference>
<dbReference type="PRINTS" id="PR00762">
    <property type="entry name" value="CLCHANNEL"/>
</dbReference>
<evidence type="ECO:0000256" key="6">
    <source>
        <dbReference type="ARBA" id="ARBA00023136"/>
    </source>
</evidence>
<keyword evidence="9" id="KW-0407">Ion channel</keyword>
<evidence type="ECO:0000313" key="11">
    <source>
        <dbReference type="EMBL" id="WDR05188.1"/>
    </source>
</evidence>
<protein>
    <submittedName>
        <fullName evidence="11">Chloride channel protein</fullName>
    </submittedName>
</protein>
<dbReference type="RefSeq" id="WP_282210707.1">
    <property type="nucleotide sequence ID" value="NZ_CP118247.1"/>
</dbReference>
<evidence type="ECO:0000313" key="12">
    <source>
        <dbReference type="Proteomes" id="UP001222118"/>
    </source>
</evidence>
<dbReference type="Gene3D" id="1.10.3080.10">
    <property type="entry name" value="Clc chloride channel"/>
    <property type="match status" value="1"/>
</dbReference>
<dbReference type="SUPFAM" id="SSF81340">
    <property type="entry name" value="Clc chloride channel"/>
    <property type="match status" value="1"/>
</dbReference>
<feature type="transmembrane region" description="Helical" evidence="10">
    <location>
        <begin position="235"/>
        <end position="258"/>
    </location>
</feature>